<proteinExistence type="predicted"/>
<protein>
    <submittedName>
        <fullName evidence="1">Uncharacterized protein</fullName>
    </submittedName>
</protein>
<sequence length="101" mass="11734">MPQRRRYCLNVLLKHDSYTQLRQPYVDIYSDENDDTWRTGPSGNAHAPLECHGVTRHQPVRFVIRPCSSVRHYSVNSRTLHDYASATIYSNHHAVCVSHQD</sequence>
<evidence type="ECO:0000313" key="1">
    <source>
        <dbReference type="EMBL" id="KAK2176629.1"/>
    </source>
</evidence>
<name>A0AAD9KS24_RIDPI</name>
<accession>A0AAD9KS24</accession>
<dbReference type="AlphaFoldDB" id="A0AAD9KS24"/>
<comment type="caution">
    <text evidence="1">The sequence shown here is derived from an EMBL/GenBank/DDBJ whole genome shotgun (WGS) entry which is preliminary data.</text>
</comment>
<gene>
    <name evidence="1" type="ORF">NP493_651g01031</name>
</gene>
<evidence type="ECO:0000313" key="2">
    <source>
        <dbReference type="Proteomes" id="UP001209878"/>
    </source>
</evidence>
<dbReference type="Proteomes" id="UP001209878">
    <property type="component" value="Unassembled WGS sequence"/>
</dbReference>
<reference evidence="1" key="1">
    <citation type="journal article" date="2023" name="Mol. Biol. Evol.">
        <title>Third-Generation Sequencing Reveals the Adaptive Role of the Epigenome in Three Deep-Sea Polychaetes.</title>
        <authorList>
            <person name="Perez M."/>
            <person name="Aroh O."/>
            <person name="Sun Y."/>
            <person name="Lan Y."/>
            <person name="Juniper S.K."/>
            <person name="Young C.R."/>
            <person name="Angers B."/>
            <person name="Qian P.Y."/>
        </authorList>
    </citation>
    <scope>NUCLEOTIDE SEQUENCE</scope>
    <source>
        <strain evidence="1">R07B-5</strain>
    </source>
</reference>
<organism evidence="1 2">
    <name type="scientific">Ridgeia piscesae</name>
    <name type="common">Tubeworm</name>
    <dbReference type="NCBI Taxonomy" id="27915"/>
    <lineage>
        <taxon>Eukaryota</taxon>
        <taxon>Metazoa</taxon>
        <taxon>Spiralia</taxon>
        <taxon>Lophotrochozoa</taxon>
        <taxon>Annelida</taxon>
        <taxon>Polychaeta</taxon>
        <taxon>Sedentaria</taxon>
        <taxon>Canalipalpata</taxon>
        <taxon>Sabellida</taxon>
        <taxon>Siboglinidae</taxon>
        <taxon>Ridgeia</taxon>
    </lineage>
</organism>
<dbReference type="EMBL" id="JAODUO010000650">
    <property type="protein sequence ID" value="KAK2176629.1"/>
    <property type="molecule type" value="Genomic_DNA"/>
</dbReference>
<keyword evidence="2" id="KW-1185">Reference proteome</keyword>